<evidence type="ECO:0000256" key="1">
    <source>
        <dbReference type="ARBA" id="ARBA00034120"/>
    </source>
</evidence>
<gene>
    <name evidence="3" type="primary">ltrA</name>
    <name evidence="3" type="ORF">H8E41_13765</name>
</gene>
<dbReference type="NCBIfam" id="TIGR04416">
    <property type="entry name" value="group_II_RT_mat"/>
    <property type="match status" value="1"/>
</dbReference>
<sequence length="438" mass="50189">MAKEVPYGNENLPESLASLRKKLYIKSKREPRFWFYALYDRIYREDVLAAAWQQVSSNKGSPGVDGVGINDIEDSPQGVKGFLDDLHVDLKEKQYRPQAVRRVMIPKANGGERPLGIPTVRDRVVQTATLLILEPIFEADFLDCSYGFRPKRNAHQALAAIEQGLKRGKTAVYDADLQGYFDSIPHDKLMKCVEMRVSDRSVLKLIRMWLNVPVQEGDDPPVRKHGKTGTPQGGVISPLLANIYLHWLDKRFSMGDGPGEFANAELVRYADDFVVLARSMGTGITDWLEATIEDWLGLVINRNKTKLLDLSKQGTRLDFLGYSFRYDKDLRGRKTRYLNLFVSDASCGRRRKKVGDLLSSRTSFVPIPELIESLNLQLAGWKNYFFKGYPRKAFRKMNNYICGKVIKHLNRRSQRPYRPPQGVTWYQHIYRNLGLIQL</sequence>
<dbReference type="InterPro" id="IPR043502">
    <property type="entry name" value="DNA/RNA_pol_sf"/>
</dbReference>
<comment type="similarity">
    <text evidence="1">Belongs to the bacterial reverse transcriptase family.</text>
</comment>
<dbReference type="InterPro" id="IPR030931">
    <property type="entry name" value="Group_II_RT_mat"/>
</dbReference>
<evidence type="ECO:0000313" key="4">
    <source>
        <dbReference type="Proteomes" id="UP000614424"/>
    </source>
</evidence>
<dbReference type="EMBL" id="JACNJZ010000205">
    <property type="protein sequence ID" value="MBC8318962.1"/>
    <property type="molecule type" value="Genomic_DNA"/>
</dbReference>
<dbReference type="PROSITE" id="PS50878">
    <property type="entry name" value="RT_POL"/>
    <property type="match status" value="1"/>
</dbReference>
<dbReference type="InterPro" id="IPR051083">
    <property type="entry name" value="GrpII_Intron_Splice-Mob/Def"/>
</dbReference>
<dbReference type="Pfam" id="PF08388">
    <property type="entry name" value="GIIM"/>
    <property type="match status" value="1"/>
</dbReference>
<name>A0A8J6NGL0_9BACT</name>
<keyword evidence="3" id="KW-0808">Transferase</keyword>
<dbReference type="AlphaFoldDB" id="A0A8J6NGL0"/>
<dbReference type="EC" id="2.7.7.49" evidence="3"/>
<dbReference type="PANTHER" id="PTHR34047:SF8">
    <property type="entry name" value="PROTEIN YKFC"/>
    <property type="match status" value="1"/>
</dbReference>
<proteinExistence type="inferred from homology"/>
<comment type="caution">
    <text evidence="3">The sequence shown here is derived from an EMBL/GenBank/DDBJ whole genome shotgun (WGS) entry which is preliminary data.</text>
</comment>
<dbReference type="InterPro" id="IPR013597">
    <property type="entry name" value="Mat_intron_G2"/>
</dbReference>
<keyword evidence="3" id="KW-0548">Nucleotidyltransferase</keyword>
<dbReference type="Pfam" id="PF00078">
    <property type="entry name" value="RVT_1"/>
    <property type="match status" value="1"/>
</dbReference>
<dbReference type="GO" id="GO:0003964">
    <property type="term" value="F:RNA-directed DNA polymerase activity"/>
    <property type="evidence" value="ECO:0007669"/>
    <property type="project" value="UniProtKB-KW"/>
</dbReference>
<organism evidence="3 4">
    <name type="scientific">Candidatus Desulfobia pelagia</name>
    <dbReference type="NCBI Taxonomy" id="2841692"/>
    <lineage>
        <taxon>Bacteria</taxon>
        <taxon>Pseudomonadati</taxon>
        <taxon>Thermodesulfobacteriota</taxon>
        <taxon>Desulfobulbia</taxon>
        <taxon>Desulfobulbales</taxon>
        <taxon>Desulfobulbaceae</taxon>
        <taxon>Candidatus Desulfobia</taxon>
    </lineage>
</organism>
<dbReference type="Proteomes" id="UP000614424">
    <property type="component" value="Unassembled WGS sequence"/>
</dbReference>
<dbReference type="InterPro" id="IPR000477">
    <property type="entry name" value="RT_dom"/>
</dbReference>
<evidence type="ECO:0000259" key="2">
    <source>
        <dbReference type="PROSITE" id="PS50878"/>
    </source>
</evidence>
<evidence type="ECO:0000313" key="3">
    <source>
        <dbReference type="EMBL" id="MBC8318962.1"/>
    </source>
</evidence>
<protein>
    <submittedName>
        <fullName evidence="3">Group II intron reverse transcriptase/maturase</fullName>
        <ecNumber evidence="3">2.7.7.49</ecNumber>
    </submittedName>
</protein>
<dbReference type="CDD" id="cd01651">
    <property type="entry name" value="RT_G2_intron"/>
    <property type="match status" value="1"/>
</dbReference>
<accession>A0A8J6NGL0</accession>
<dbReference type="SUPFAM" id="SSF56672">
    <property type="entry name" value="DNA/RNA polymerases"/>
    <property type="match status" value="1"/>
</dbReference>
<keyword evidence="3" id="KW-0695">RNA-directed DNA polymerase</keyword>
<dbReference type="PANTHER" id="PTHR34047">
    <property type="entry name" value="NUCLEAR INTRON MATURASE 1, MITOCHONDRIAL-RELATED"/>
    <property type="match status" value="1"/>
</dbReference>
<reference evidence="3 4" key="1">
    <citation type="submission" date="2020-08" db="EMBL/GenBank/DDBJ databases">
        <title>Bridging the membrane lipid divide: bacteria of the FCB group superphylum have the potential to synthesize archaeal ether lipids.</title>
        <authorList>
            <person name="Villanueva L."/>
            <person name="Von Meijenfeldt F.A.B."/>
            <person name="Westbye A.B."/>
            <person name="Yadav S."/>
            <person name="Hopmans E.C."/>
            <person name="Dutilh B.E."/>
            <person name="Sinninghe Damste J.S."/>
        </authorList>
    </citation>
    <scope>NUCLEOTIDE SEQUENCE [LARGE SCALE GENOMIC DNA]</scope>
    <source>
        <strain evidence="3">NIOZ-UU47</strain>
    </source>
</reference>
<feature type="domain" description="Reverse transcriptase" evidence="2">
    <location>
        <begin position="86"/>
        <end position="324"/>
    </location>
</feature>